<organism evidence="1 2">
    <name type="scientific">Mageeibacillus indolicus (strain UPII9-5)</name>
    <name type="common">Clostridiales genomosp. BVAB3 (strain UPII9-5)</name>
    <dbReference type="NCBI Taxonomy" id="699246"/>
    <lineage>
        <taxon>Bacteria</taxon>
        <taxon>Bacillati</taxon>
        <taxon>Bacillota</taxon>
        <taxon>Clostridia</taxon>
        <taxon>Eubacteriales</taxon>
        <taxon>Oscillospiraceae</taxon>
        <taxon>Mageeibacillus</taxon>
    </lineage>
</organism>
<dbReference type="HOGENOM" id="CLU_3292064_0_0_9"/>
<accession>D3QZI3</accession>
<sequence length="40" mass="4345">MVGGRCGKVGGWWLVAHSHKNGSDCDTHPEPIVNMFNAHV</sequence>
<reference evidence="2" key="1">
    <citation type="submission" date="2009-12" db="EMBL/GenBank/DDBJ databases">
        <title>Sequence of Clostridiales genomosp. BVAB3 str. UPII9-5.</title>
        <authorList>
            <person name="Madupu R."/>
            <person name="Durkin A.S."/>
            <person name="Torralba M."/>
            <person name="Methe B."/>
            <person name="Sutton G.G."/>
            <person name="Strausberg R.L."/>
            <person name="Nelson K.E."/>
        </authorList>
    </citation>
    <scope>NUCLEOTIDE SEQUENCE [LARGE SCALE GENOMIC DNA]</scope>
    <source>
        <strain evidence="2">UPII9-5</strain>
    </source>
</reference>
<dbReference type="EMBL" id="CP001850">
    <property type="protein sequence ID" value="ADC91460.1"/>
    <property type="molecule type" value="Genomic_DNA"/>
</dbReference>
<dbReference type="KEGG" id="clo:HMPREF0868_1628"/>
<protein>
    <submittedName>
        <fullName evidence="1">Uncharacterized protein</fullName>
    </submittedName>
</protein>
<evidence type="ECO:0000313" key="1">
    <source>
        <dbReference type="EMBL" id="ADC91460.1"/>
    </source>
</evidence>
<proteinExistence type="predicted"/>
<gene>
    <name evidence="1" type="ordered locus">HMPREF0868_1628</name>
</gene>
<evidence type="ECO:0000313" key="2">
    <source>
        <dbReference type="Proteomes" id="UP000008234"/>
    </source>
</evidence>
<name>D3QZI3_MAGIU</name>
<dbReference type="STRING" id="699246.HMPREF0868_1628"/>
<keyword evidence="2" id="KW-1185">Reference proteome</keyword>
<dbReference type="Proteomes" id="UP000008234">
    <property type="component" value="Chromosome"/>
</dbReference>
<dbReference type="AlphaFoldDB" id="D3QZI3"/>